<evidence type="ECO:0000313" key="2">
    <source>
        <dbReference type="EMBL" id="MFH6984944.1"/>
    </source>
</evidence>
<feature type="domain" description="GyrI-like small molecule binding" evidence="1">
    <location>
        <begin position="106"/>
        <end position="201"/>
    </location>
</feature>
<evidence type="ECO:0000259" key="1">
    <source>
        <dbReference type="Pfam" id="PF06445"/>
    </source>
</evidence>
<name>A0ABW7NBN0_9BACT</name>
<dbReference type="Proteomes" id="UP001610063">
    <property type="component" value="Unassembled WGS sequence"/>
</dbReference>
<reference evidence="2 3" key="1">
    <citation type="journal article" date="2013" name="Int. J. Syst. Evol. Microbiol.">
        <title>Marinoscillum luteum sp. nov., isolated from marine sediment.</title>
        <authorList>
            <person name="Cha I.T."/>
            <person name="Park S.J."/>
            <person name="Kim S.J."/>
            <person name="Kim J.G."/>
            <person name="Jung M.Y."/>
            <person name="Shin K.S."/>
            <person name="Kwon K.K."/>
            <person name="Yang S.H."/>
            <person name="Seo Y.S."/>
            <person name="Rhee S.K."/>
        </authorList>
    </citation>
    <scope>NUCLEOTIDE SEQUENCE [LARGE SCALE GENOMIC DNA]</scope>
    <source>
        <strain evidence="2 3">KCTC 23939</strain>
    </source>
</reference>
<comment type="caution">
    <text evidence="2">The sequence shown here is derived from an EMBL/GenBank/DDBJ whole genome shotgun (WGS) entry which is preliminary data.</text>
</comment>
<dbReference type="RefSeq" id="WP_395418381.1">
    <property type="nucleotide sequence ID" value="NZ_JBIPKE010000019.1"/>
</dbReference>
<dbReference type="Gene3D" id="3.20.80.10">
    <property type="entry name" value="Regulatory factor, effector binding domain"/>
    <property type="match status" value="1"/>
</dbReference>
<protein>
    <submittedName>
        <fullName evidence="2">GyrI-like domain-containing protein</fullName>
    </submittedName>
</protein>
<dbReference type="EMBL" id="JBIPKE010000019">
    <property type="protein sequence ID" value="MFH6984944.1"/>
    <property type="molecule type" value="Genomic_DNA"/>
</dbReference>
<organism evidence="2 3">
    <name type="scientific">Marinoscillum luteum</name>
    <dbReference type="NCBI Taxonomy" id="861051"/>
    <lineage>
        <taxon>Bacteria</taxon>
        <taxon>Pseudomonadati</taxon>
        <taxon>Bacteroidota</taxon>
        <taxon>Cytophagia</taxon>
        <taxon>Cytophagales</taxon>
        <taxon>Reichenbachiellaceae</taxon>
        <taxon>Marinoscillum</taxon>
    </lineage>
</organism>
<dbReference type="InterPro" id="IPR029442">
    <property type="entry name" value="GyrI-like"/>
</dbReference>
<dbReference type="InterPro" id="IPR011256">
    <property type="entry name" value="Reg_factor_effector_dom_sf"/>
</dbReference>
<accession>A0ABW7NBN0</accession>
<keyword evidence="3" id="KW-1185">Reference proteome</keyword>
<proteinExistence type="predicted"/>
<evidence type="ECO:0000313" key="3">
    <source>
        <dbReference type="Proteomes" id="UP001610063"/>
    </source>
</evidence>
<dbReference type="Pfam" id="PF06445">
    <property type="entry name" value="GyrI-like"/>
    <property type="match status" value="1"/>
</dbReference>
<sequence length="225" mass="25972">METLESKLDLTKADPLYYKAKVTPDLVHLGDYYYLTIAGQSAPEDPQFLQAIEAIYAVAYGIKFINKAEDNDFVVPKMECNWWIAGGLAQQHLFTQAPRSEWYWKISIRMPDMVASDHFFRAVHLAKTKKAHIKSLEDVKFESFEEGLCVQILHKGSWEDEQPSIGQLMDYVKANQLEITSYHKEIYLTDPKRVTPEKLKTILRYQVKRSGLHLNPIQANLKNGH</sequence>
<gene>
    <name evidence="2" type="ORF">ACHKAR_15925</name>
</gene>
<dbReference type="SUPFAM" id="SSF55136">
    <property type="entry name" value="Probable bacterial effector-binding domain"/>
    <property type="match status" value="1"/>
</dbReference>